<dbReference type="GO" id="GO:0008270">
    <property type="term" value="F:zinc ion binding"/>
    <property type="evidence" value="ECO:0007669"/>
    <property type="project" value="UniProtKB-KW"/>
</dbReference>
<feature type="compositionally biased region" description="Low complexity" evidence="5">
    <location>
        <begin position="377"/>
        <end position="393"/>
    </location>
</feature>
<organism evidence="7 8">
    <name type="scientific">Chlorella vulgaris</name>
    <name type="common">Green alga</name>
    <dbReference type="NCBI Taxonomy" id="3077"/>
    <lineage>
        <taxon>Eukaryota</taxon>
        <taxon>Viridiplantae</taxon>
        <taxon>Chlorophyta</taxon>
        <taxon>core chlorophytes</taxon>
        <taxon>Trebouxiophyceae</taxon>
        <taxon>Chlorellales</taxon>
        <taxon>Chlorellaceae</taxon>
        <taxon>Chlorella clade</taxon>
        <taxon>Chlorella</taxon>
    </lineage>
</organism>
<dbReference type="EMBL" id="SIDB01000013">
    <property type="protein sequence ID" value="KAI3424328.1"/>
    <property type="molecule type" value="Genomic_DNA"/>
</dbReference>
<feature type="region of interest" description="Disordered" evidence="5">
    <location>
        <begin position="1"/>
        <end position="37"/>
    </location>
</feature>
<name>A0A9D4YSS3_CHLVU</name>
<protein>
    <recommendedName>
        <fullName evidence="6">SBP-type domain-containing protein</fullName>
    </recommendedName>
</protein>
<evidence type="ECO:0000256" key="2">
    <source>
        <dbReference type="ARBA" id="ARBA00022771"/>
    </source>
</evidence>
<feature type="region of interest" description="Disordered" evidence="5">
    <location>
        <begin position="621"/>
        <end position="641"/>
    </location>
</feature>
<evidence type="ECO:0000256" key="4">
    <source>
        <dbReference type="SAM" id="Coils"/>
    </source>
</evidence>
<evidence type="ECO:0000313" key="7">
    <source>
        <dbReference type="EMBL" id="KAI3424328.1"/>
    </source>
</evidence>
<evidence type="ECO:0000256" key="5">
    <source>
        <dbReference type="SAM" id="MobiDB-lite"/>
    </source>
</evidence>
<gene>
    <name evidence="7" type="ORF">D9Q98_009881</name>
</gene>
<dbReference type="InterPro" id="IPR044817">
    <property type="entry name" value="SBP-like"/>
</dbReference>
<dbReference type="OrthoDB" id="514967at2759"/>
<evidence type="ECO:0000256" key="1">
    <source>
        <dbReference type="ARBA" id="ARBA00022723"/>
    </source>
</evidence>
<dbReference type="GO" id="GO:0005634">
    <property type="term" value="C:nucleus"/>
    <property type="evidence" value="ECO:0007669"/>
    <property type="project" value="InterPro"/>
</dbReference>
<keyword evidence="1" id="KW-0479">Metal-binding</keyword>
<feature type="region of interest" description="Disordered" evidence="5">
    <location>
        <begin position="357"/>
        <end position="398"/>
    </location>
</feature>
<feature type="compositionally biased region" description="Low complexity" evidence="5">
    <location>
        <begin position="303"/>
        <end position="322"/>
    </location>
</feature>
<keyword evidence="8" id="KW-1185">Reference proteome</keyword>
<dbReference type="Pfam" id="PF03110">
    <property type="entry name" value="SBP"/>
    <property type="match status" value="1"/>
</dbReference>
<dbReference type="Proteomes" id="UP001055712">
    <property type="component" value="Unassembled WGS sequence"/>
</dbReference>
<dbReference type="AlphaFoldDB" id="A0A9D4YSS3"/>
<reference evidence="7" key="2">
    <citation type="submission" date="2020-11" db="EMBL/GenBank/DDBJ databases">
        <authorList>
            <person name="Cecchin M."/>
            <person name="Marcolungo L."/>
            <person name="Rossato M."/>
            <person name="Girolomoni L."/>
            <person name="Cosentino E."/>
            <person name="Cuine S."/>
            <person name="Li-Beisson Y."/>
            <person name="Delledonne M."/>
            <person name="Ballottari M."/>
        </authorList>
    </citation>
    <scope>NUCLEOTIDE SEQUENCE</scope>
    <source>
        <strain evidence="7">211/11P</strain>
        <tissue evidence="7">Whole cell</tissue>
    </source>
</reference>
<feature type="domain" description="SBP-type" evidence="6">
    <location>
        <begin position="63"/>
        <end position="138"/>
    </location>
</feature>
<dbReference type="PANTHER" id="PTHR31251">
    <property type="entry name" value="SQUAMOSA PROMOTER-BINDING-LIKE PROTEIN 4"/>
    <property type="match status" value="1"/>
</dbReference>
<feature type="region of interest" description="Disordered" evidence="5">
    <location>
        <begin position="45"/>
        <end position="64"/>
    </location>
</feature>
<feature type="region of interest" description="Disordered" evidence="5">
    <location>
        <begin position="303"/>
        <end position="327"/>
    </location>
</feature>
<dbReference type="PANTHER" id="PTHR31251:SF169">
    <property type="entry name" value="SQUAMOSA PROMOTER-BINDING-LIKE PROTEIN 8"/>
    <property type="match status" value="1"/>
</dbReference>
<keyword evidence="4" id="KW-0175">Coiled coil</keyword>
<feature type="compositionally biased region" description="Low complexity" evidence="5">
    <location>
        <begin position="136"/>
        <end position="176"/>
    </location>
</feature>
<evidence type="ECO:0000259" key="6">
    <source>
        <dbReference type="PROSITE" id="PS51141"/>
    </source>
</evidence>
<keyword evidence="2" id="KW-0863">Zinc-finger</keyword>
<dbReference type="InterPro" id="IPR004333">
    <property type="entry name" value="SBP_dom"/>
</dbReference>
<sequence>MADGEDSPAPSPQLGNTASISDPNSGREGTAAEAAEFATTAATASASLSGGSGARPAGQGRSQAACRVPDCTMRLLLAYNQRHRICRVHQKATAIDIQGEAWRYCQQCAKLQLLECFDGDKRSCRESLGQQKARRQQSQQRQHSQQQDADLPGPSGAAAAPEAPYHAAPAAQQAEPPIKRQRVATLPSLPSQFQQQPMQAEAVGQDHAASLNILQQLLGAQQQQAGQQLYRQASSGQSTMPGVQHLQAQLPLRQSPQAAGLQASPRDLQLQQLAARSGSGVLHQPVAQRPLLQAQAQAQQQQQQQYQQPEQQVPAQVQGQQPSASEVMEAFHHRVSRLEGQVQALIHLLLGSPLPSPAVPPPQLSPAVRPSPGRTVPQQAQQAQQQQEAAPHAAEGDDLLGGMLSTLQFAAAQRAQQQQQHAAQQQQAQQQAQQQLVQRYGAVRQLLAQQAREVPQLSAADAGEGTVAQLLRSILRSQSGGEQISPASAAAAAAAAPPPLAGGPAAISDLRGTAGELGLLAALGLGQRGGSAAGGLPPRLQQQLEGTAAAMAAQPYAQMQPPAQGFKRVDSADPSRPISAFGRAAMPAPPPPTLYPLVQGTSSLRAATPAGALLAAVAGGQETPAGTSAPAAATPPSLGLP</sequence>
<evidence type="ECO:0000313" key="8">
    <source>
        <dbReference type="Proteomes" id="UP001055712"/>
    </source>
</evidence>
<feature type="region of interest" description="Disordered" evidence="5">
    <location>
        <begin position="127"/>
        <end position="177"/>
    </location>
</feature>
<dbReference type="PROSITE" id="PS51141">
    <property type="entry name" value="ZF_SBP"/>
    <property type="match status" value="1"/>
</dbReference>
<comment type="caution">
    <text evidence="7">The sequence shown here is derived from an EMBL/GenBank/DDBJ whole genome shotgun (WGS) entry which is preliminary data.</text>
</comment>
<feature type="compositionally biased region" description="Low complexity" evidence="5">
    <location>
        <begin position="28"/>
        <end position="37"/>
    </location>
</feature>
<feature type="compositionally biased region" description="Polar residues" evidence="5">
    <location>
        <begin position="13"/>
        <end position="24"/>
    </location>
</feature>
<proteinExistence type="predicted"/>
<dbReference type="GO" id="GO:0003677">
    <property type="term" value="F:DNA binding"/>
    <property type="evidence" value="ECO:0007669"/>
    <property type="project" value="InterPro"/>
</dbReference>
<reference evidence="7" key="1">
    <citation type="journal article" date="2019" name="Plant J.">
        <title>Chlorella vulgaris genome assembly and annotation reveals the molecular basis for metabolic acclimation to high light conditions.</title>
        <authorList>
            <person name="Cecchin M."/>
            <person name="Marcolungo L."/>
            <person name="Rossato M."/>
            <person name="Girolomoni L."/>
            <person name="Cosentino E."/>
            <person name="Cuine S."/>
            <person name="Li-Beisson Y."/>
            <person name="Delledonne M."/>
            <person name="Ballottari M."/>
        </authorList>
    </citation>
    <scope>NUCLEOTIDE SEQUENCE</scope>
    <source>
        <strain evidence="7">211/11P</strain>
    </source>
</reference>
<dbReference type="Gene3D" id="4.10.1100.10">
    <property type="entry name" value="Transcription factor, SBP-box domain"/>
    <property type="match status" value="1"/>
</dbReference>
<accession>A0A9D4YSS3</accession>
<evidence type="ECO:0000256" key="3">
    <source>
        <dbReference type="ARBA" id="ARBA00022833"/>
    </source>
</evidence>
<feature type="coiled-coil region" evidence="4">
    <location>
        <begin position="407"/>
        <end position="435"/>
    </location>
</feature>
<keyword evidence="3" id="KW-0862">Zinc</keyword>
<dbReference type="InterPro" id="IPR036893">
    <property type="entry name" value="SBP_sf"/>
</dbReference>
<dbReference type="SUPFAM" id="SSF103612">
    <property type="entry name" value="SBT domain"/>
    <property type="match status" value="1"/>
</dbReference>